<keyword evidence="2 3" id="KW-0802">TPR repeat</keyword>
<name>A0A1H6JRX1_9FLAO</name>
<dbReference type="PROSITE" id="PS50293">
    <property type="entry name" value="TPR_REGION"/>
    <property type="match status" value="1"/>
</dbReference>
<feature type="chain" id="PRO_5011445433" evidence="4">
    <location>
        <begin position="20"/>
        <end position="349"/>
    </location>
</feature>
<reference evidence="5 6" key="1">
    <citation type="submission" date="2016-10" db="EMBL/GenBank/DDBJ databases">
        <authorList>
            <person name="de Groot N.N."/>
        </authorList>
    </citation>
    <scope>NUCLEOTIDE SEQUENCE [LARGE SCALE GENOMIC DNA]</scope>
    <source>
        <strain evidence="5 6">CGMCC 1.10825</strain>
    </source>
</reference>
<organism evidence="5 6">
    <name type="scientific">Paenimyroides marinum</name>
    <dbReference type="NCBI Taxonomy" id="1159016"/>
    <lineage>
        <taxon>Bacteria</taxon>
        <taxon>Pseudomonadati</taxon>
        <taxon>Bacteroidota</taxon>
        <taxon>Flavobacteriia</taxon>
        <taxon>Flavobacteriales</taxon>
        <taxon>Flavobacteriaceae</taxon>
        <taxon>Paenimyroides</taxon>
    </lineage>
</organism>
<dbReference type="SMART" id="SM00028">
    <property type="entry name" value="TPR"/>
    <property type="match status" value="4"/>
</dbReference>
<protein>
    <submittedName>
        <fullName evidence="5">TPR repeat-containing protein</fullName>
    </submittedName>
</protein>
<dbReference type="STRING" id="1159016.SAMN02927937_00511"/>
<dbReference type="EMBL" id="FNXE01000004">
    <property type="protein sequence ID" value="SEH61833.1"/>
    <property type="molecule type" value="Genomic_DNA"/>
</dbReference>
<dbReference type="InterPro" id="IPR011990">
    <property type="entry name" value="TPR-like_helical_dom_sf"/>
</dbReference>
<evidence type="ECO:0000256" key="2">
    <source>
        <dbReference type="ARBA" id="ARBA00022803"/>
    </source>
</evidence>
<dbReference type="SUPFAM" id="SSF48452">
    <property type="entry name" value="TPR-like"/>
    <property type="match status" value="1"/>
</dbReference>
<dbReference type="OrthoDB" id="793001at2"/>
<dbReference type="PROSITE" id="PS50005">
    <property type="entry name" value="TPR"/>
    <property type="match status" value="3"/>
</dbReference>
<dbReference type="AlphaFoldDB" id="A0A1H6JRX1"/>
<feature type="signal peptide" evidence="4">
    <location>
        <begin position="1"/>
        <end position="19"/>
    </location>
</feature>
<proteinExistence type="predicted"/>
<evidence type="ECO:0000256" key="4">
    <source>
        <dbReference type="SAM" id="SignalP"/>
    </source>
</evidence>
<dbReference type="Pfam" id="PF00515">
    <property type="entry name" value="TPR_1"/>
    <property type="match status" value="1"/>
</dbReference>
<dbReference type="Pfam" id="PF13181">
    <property type="entry name" value="TPR_8"/>
    <property type="match status" value="1"/>
</dbReference>
<evidence type="ECO:0000313" key="5">
    <source>
        <dbReference type="EMBL" id="SEH61833.1"/>
    </source>
</evidence>
<dbReference type="PANTHER" id="PTHR44943:SF4">
    <property type="entry name" value="TPR REPEAT-CONTAINING PROTEIN MJ0798"/>
    <property type="match status" value="1"/>
</dbReference>
<evidence type="ECO:0000256" key="3">
    <source>
        <dbReference type="PROSITE-ProRule" id="PRU00339"/>
    </source>
</evidence>
<dbReference type="Pfam" id="PF14559">
    <property type="entry name" value="TPR_19"/>
    <property type="match status" value="1"/>
</dbReference>
<evidence type="ECO:0000313" key="6">
    <source>
        <dbReference type="Proteomes" id="UP000199634"/>
    </source>
</evidence>
<evidence type="ECO:0000256" key="1">
    <source>
        <dbReference type="ARBA" id="ARBA00022737"/>
    </source>
</evidence>
<dbReference type="InterPro" id="IPR019734">
    <property type="entry name" value="TPR_rpt"/>
</dbReference>
<keyword evidence="4" id="KW-0732">Signal</keyword>
<accession>A0A1H6JRX1</accession>
<keyword evidence="6" id="KW-1185">Reference proteome</keyword>
<dbReference type="PANTHER" id="PTHR44943">
    <property type="entry name" value="CELLULOSE SYNTHASE OPERON PROTEIN C"/>
    <property type="match status" value="1"/>
</dbReference>
<feature type="repeat" description="TPR" evidence="3">
    <location>
        <begin position="95"/>
        <end position="128"/>
    </location>
</feature>
<keyword evidence="1" id="KW-0677">Repeat</keyword>
<feature type="repeat" description="TPR" evidence="3">
    <location>
        <begin position="129"/>
        <end position="162"/>
    </location>
</feature>
<sequence length="349" mass="40124">MKKTFFTFLMFLCANLIFAQNKTAAEEIVNKGIYLHDEGKYNEALAKYEEALNIDKNNIIALSEKAMTLDALKKYDEAIEVCKLVLKLYPKESNGTVYVTYGNALDHSNNPDKAIKIYDKGLKLYPNYYQLYFNKGIALVNQKKYDEAIQSFQTSTKLNPNHLGSFNALAILSRHDRIPSILASCRYLVLDNQSANAKKHFEDVINLIQQGISKETNNSISISLDSEIVEKVESDKITENDFSTVDMILTFAAAADHTEENGEKTAVEKFISKFETICDSMNEIKQNQKGYYWDFLSPYFIEMRKNNLIEPFANTLFLSVQDKDAIQYVEQNQSKLEDFYDWSANYNWK</sequence>
<dbReference type="Proteomes" id="UP000199634">
    <property type="component" value="Unassembled WGS sequence"/>
</dbReference>
<dbReference type="RefSeq" id="WP_091095998.1">
    <property type="nucleotide sequence ID" value="NZ_FNXE01000004.1"/>
</dbReference>
<feature type="repeat" description="TPR" evidence="3">
    <location>
        <begin position="25"/>
        <end position="58"/>
    </location>
</feature>
<dbReference type="InterPro" id="IPR051685">
    <property type="entry name" value="Ycf3/AcsC/BcsC/TPR_MFPF"/>
</dbReference>
<dbReference type="Gene3D" id="1.25.40.10">
    <property type="entry name" value="Tetratricopeptide repeat domain"/>
    <property type="match status" value="2"/>
</dbReference>
<gene>
    <name evidence="5" type="ORF">SAMN02927937_00511</name>
</gene>